<name>A0ABX1C087_9ACTN</name>
<comment type="similarity">
    <text evidence="4">Belongs to the MshB deacetylase family.</text>
</comment>
<dbReference type="EC" id="3.5.1.103" evidence="4"/>
<feature type="region of interest" description="Disordered" evidence="5">
    <location>
        <begin position="311"/>
        <end position="405"/>
    </location>
</feature>
<feature type="binding site" evidence="4">
    <location>
        <position position="27"/>
    </location>
    <ligand>
        <name>Zn(2+)</name>
        <dbReference type="ChEBI" id="CHEBI:29105"/>
    </ligand>
</feature>
<feature type="compositionally biased region" description="Low complexity" evidence="5">
    <location>
        <begin position="368"/>
        <end position="380"/>
    </location>
</feature>
<organism evidence="6 7">
    <name type="scientific">Streptomyces zingiberis</name>
    <dbReference type="NCBI Taxonomy" id="2053010"/>
    <lineage>
        <taxon>Bacteria</taxon>
        <taxon>Bacillati</taxon>
        <taxon>Actinomycetota</taxon>
        <taxon>Actinomycetes</taxon>
        <taxon>Kitasatosporales</taxon>
        <taxon>Streptomycetaceae</taxon>
        <taxon>Streptomyces</taxon>
    </lineage>
</organism>
<dbReference type="HAMAP" id="MF_01696">
    <property type="entry name" value="MshB"/>
    <property type="match status" value="1"/>
</dbReference>
<dbReference type="EMBL" id="JAATEN010000006">
    <property type="protein sequence ID" value="NJQ00999.1"/>
    <property type="molecule type" value="Genomic_DNA"/>
</dbReference>
<dbReference type="SUPFAM" id="SSF102588">
    <property type="entry name" value="LmbE-like"/>
    <property type="match status" value="1"/>
</dbReference>
<reference evidence="6 7" key="1">
    <citation type="submission" date="2020-03" db="EMBL/GenBank/DDBJ databases">
        <title>WGS of actinomycetes isolated from Thailand.</title>
        <authorList>
            <person name="Thawai C."/>
        </authorList>
    </citation>
    <scope>NUCLEOTIDE SEQUENCE [LARGE SCALE GENOMIC DNA]</scope>
    <source>
        <strain evidence="6 7">PLAI 1-29</strain>
    </source>
</reference>
<evidence type="ECO:0000256" key="2">
    <source>
        <dbReference type="ARBA" id="ARBA00022801"/>
    </source>
</evidence>
<comment type="caution">
    <text evidence="6">The sequence shown here is derived from an EMBL/GenBank/DDBJ whole genome shotgun (WGS) entry which is preliminary data.</text>
</comment>
<evidence type="ECO:0000256" key="4">
    <source>
        <dbReference type="HAMAP-Rule" id="MF_01696"/>
    </source>
</evidence>
<dbReference type="InterPro" id="IPR017810">
    <property type="entry name" value="Mycothiol_biosynthesis_MshB"/>
</dbReference>
<dbReference type="InterPro" id="IPR003737">
    <property type="entry name" value="GlcNAc_PI_deacetylase-related"/>
</dbReference>
<feature type="compositionally biased region" description="Gly residues" evidence="5">
    <location>
        <begin position="385"/>
        <end position="405"/>
    </location>
</feature>
<evidence type="ECO:0000313" key="7">
    <source>
        <dbReference type="Proteomes" id="UP000695264"/>
    </source>
</evidence>
<evidence type="ECO:0000256" key="1">
    <source>
        <dbReference type="ARBA" id="ARBA00022723"/>
    </source>
</evidence>
<comment type="cofactor">
    <cofactor evidence="4">
        <name>Zn(2+)</name>
        <dbReference type="ChEBI" id="CHEBI:29105"/>
    </cofactor>
    <text evidence="4">Binds 1 zinc ion per subunit.</text>
</comment>
<dbReference type="Proteomes" id="UP000695264">
    <property type="component" value="Unassembled WGS sequence"/>
</dbReference>
<dbReference type="PANTHER" id="PTHR12993:SF26">
    <property type="entry name" value="1D-MYO-INOSITOL 2-ACETAMIDO-2-DEOXY-ALPHA-D-GLUCOPYRANOSIDE DEACETYLASE"/>
    <property type="match status" value="1"/>
</dbReference>
<protein>
    <recommendedName>
        <fullName evidence="4">1D-myo-inositol 2-acetamido-2-deoxy-alpha-D-glucopyranoside deacetylase</fullName>
        <shortName evidence="4">GlcNAc-Ins deacetylase</shortName>
        <ecNumber evidence="4">3.5.1.103</ecNumber>
    </recommendedName>
    <alternativeName>
        <fullName evidence="4">N-acetyl-1-D-myo-inositol-2-amino-2-deoxy-alpha-D-glucopyranoside deacetylase</fullName>
    </alternativeName>
</protein>
<gene>
    <name evidence="4 6" type="primary">mshB</name>
    <name evidence="6" type="ORF">HCK00_10770</name>
</gene>
<dbReference type="PANTHER" id="PTHR12993">
    <property type="entry name" value="N-ACETYLGLUCOSAMINYL-PHOSPHATIDYLINOSITOL DE-N-ACETYLASE-RELATED"/>
    <property type="match status" value="1"/>
</dbReference>
<comment type="catalytic activity">
    <reaction evidence="4">
        <text>1D-myo-inositol 2-acetamido-2-deoxy-alpha-D-glucopyranoside + H2O = 1D-myo-inositol 2-amino-2-deoxy-alpha-D-glucopyranoside + acetate</text>
        <dbReference type="Rhea" id="RHEA:26180"/>
        <dbReference type="ChEBI" id="CHEBI:15377"/>
        <dbReference type="ChEBI" id="CHEBI:30089"/>
        <dbReference type="ChEBI" id="CHEBI:52442"/>
        <dbReference type="ChEBI" id="CHEBI:58886"/>
        <dbReference type="EC" id="3.5.1.103"/>
    </reaction>
</comment>
<keyword evidence="7" id="KW-1185">Reference proteome</keyword>
<dbReference type="Gene3D" id="3.40.50.10320">
    <property type="entry name" value="LmbE-like"/>
    <property type="match status" value="1"/>
</dbReference>
<keyword evidence="3 4" id="KW-0862">Zinc</keyword>
<proteinExistence type="inferred from homology"/>
<keyword evidence="2 4" id="KW-0378">Hydrolase</keyword>
<keyword evidence="1 4" id="KW-0479">Metal-binding</keyword>
<evidence type="ECO:0000313" key="6">
    <source>
        <dbReference type="EMBL" id="NJQ00999.1"/>
    </source>
</evidence>
<dbReference type="InterPro" id="IPR024078">
    <property type="entry name" value="LmbE-like_dom_sf"/>
</dbReference>
<evidence type="ECO:0000256" key="5">
    <source>
        <dbReference type="SAM" id="MobiDB-lite"/>
    </source>
</evidence>
<dbReference type="Pfam" id="PF02585">
    <property type="entry name" value="PIG-L"/>
    <property type="match status" value="1"/>
</dbReference>
<comment type="function">
    <text evidence="4">Catalyzes the deacetylation of 1D-myo-inositol 2-acetamido-2-deoxy-alpha-D-glucopyranoside (GlcNAc-Ins) in the mycothiol biosynthesis pathway.</text>
</comment>
<dbReference type="RefSeq" id="WP_168101587.1">
    <property type="nucleotide sequence ID" value="NZ_JAATEN010000006.1"/>
</dbReference>
<dbReference type="NCBIfam" id="TIGR03445">
    <property type="entry name" value="mycothiol_MshB"/>
    <property type="match status" value="1"/>
</dbReference>
<sequence>MTDQSSPGRGRTLPARRLLLVHAHPDDETINNGATMAAYAARGVHVTLVTCTLGEEGEVIPPGLARLTEDRDGALGPHRAGELAAATAELGVHDQRFLGGRGRYRDSGMAGTPPAGHPRAFCRAEPDEAAAHLVGVVREIRPQVLVTYDPDGGYGHPDHIQAHRVALRAAELAADPAYRPDLGAAHTVRKIYWNCLPRSVAEERLAALRSGPPLPFPAVATPGDLSGVVDDELVTTVVDTGEEGLRRKAAALRAHATQVAVADGGGSGATGTPGGAAVADGTEFAFALSNGLAQPILATEYYRLVRGPAAPGRPAGPETDLFAGIAGAGETGEPGEPEEPGEPGVLGVLGEPRESGATGESGENEASATPPGGLAGADGPDGPDRGAGAGAARGTGGPGTPGEAR</sequence>
<dbReference type="GO" id="GO:0035595">
    <property type="term" value="F:N-acetylglucosaminylinositol deacetylase activity"/>
    <property type="evidence" value="ECO:0007669"/>
    <property type="project" value="UniProtKB-EC"/>
</dbReference>
<feature type="binding site" evidence="4">
    <location>
        <position position="24"/>
    </location>
    <ligand>
        <name>Zn(2+)</name>
        <dbReference type="ChEBI" id="CHEBI:29105"/>
    </ligand>
</feature>
<evidence type="ECO:0000256" key="3">
    <source>
        <dbReference type="ARBA" id="ARBA00022833"/>
    </source>
</evidence>
<accession>A0ABX1C087</accession>
<feature type="binding site" evidence="4">
    <location>
        <position position="159"/>
    </location>
    <ligand>
        <name>Zn(2+)</name>
        <dbReference type="ChEBI" id="CHEBI:29105"/>
    </ligand>
</feature>